<evidence type="ECO:0000256" key="1">
    <source>
        <dbReference type="ARBA" id="ARBA00010954"/>
    </source>
</evidence>
<feature type="compositionally biased region" description="Low complexity" evidence="2">
    <location>
        <begin position="571"/>
        <end position="585"/>
    </location>
</feature>
<evidence type="ECO:0000313" key="4">
    <source>
        <dbReference type="Proteomes" id="UP001498398"/>
    </source>
</evidence>
<protein>
    <submittedName>
        <fullName evidence="3">Protein SOSEKI 1</fullName>
    </submittedName>
</protein>
<feature type="compositionally biased region" description="Polar residues" evidence="2">
    <location>
        <begin position="20"/>
        <end position="31"/>
    </location>
</feature>
<evidence type="ECO:0000313" key="3">
    <source>
        <dbReference type="EMBL" id="KAK7469198.1"/>
    </source>
</evidence>
<dbReference type="InterPro" id="IPR008862">
    <property type="entry name" value="Tcp11"/>
</dbReference>
<dbReference type="PANTHER" id="PTHR12832">
    <property type="entry name" value="TESTIS-SPECIFIC PROTEIN PBS13 T-COMPLEX 11"/>
    <property type="match status" value="1"/>
</dbReference>
<evidence type="ECO:0000256" key="2">
    <source>
        <dbReference type="SAM" id="MobiDB-lite"/>
    </source>
</evidence>
<accession>A0ABR1JZF9</accession>
<feature type="region of interest" description="Disordered" evidence="2">
    <location>
        <begin position="1"/>
        <end position="56"/>
    </location>
</feature>
<gene>
    <name evidence="3" type="primary">SOK1</name>
    <name evidence="3" type="ORF">VKT23_003689</name>
</gene>
<dbReference type="PANTHER" id="PTHR12832:SF11">
    <property type="entry name" value="LD23868P"/>
    <property type="match status" value="1"/>
</dbReference>
<dbReference type="EMBL" id="JBANRG010000003">
    <property type="protein sequence ID" value="KAK7469198.1"/>
    <property type="molecule type" value="Genomic_DNA"/>
</dbReference>
<dbReference type="Proteomes" id="UP001498398">
    <property type="component" value="Unassembled WGS sequence"/>
</dbReference>
<feature type="region of interest" description="Disordered" evidence="2">
    <location>
        <begin position="565"/>
        <end position="585"/>
    </location>
</feature>
<name>A0ABR1JZF9_9AGAR</name>
<comment type="similarity">
    <text evidence="1">Belongs to the TCP11 family.</text>
</comment>
<organism evidence="3 4">
    <name type="scientific">Marasmiellus scandens</name>
    <dbReference type="NCBI Taxonomy" id="2682957"/>
    <lineage>
        <taxon>Eukaryota</taxon>
        <taxon>Fungi</taxon>
        <taxon>Dikarya</taxon>
        <taxon>Basidiomycota</taxon>
        <taxon>Agaricomycotina</taxon>
        <taxon>Agaricomycetes</taxon>
        <taxon>Agaricomycetidae</taxon>
        <taxon>Agaricales</taxon>
        <taxon>Marasmiineae</taxon>
        <taxon>Omphalotaceae</taxon>
        <taxon>Marasmiellus</taxon>
    </lineage>
</organism>
<comment type="caution">
    <text evidence="3">The sequence shown here is derived from an EMBL/GenBank/DDBJ whole genome shotgun (WGS) entry which is preliminary data.</text>
</comment>
<dbReference type="Pfam" id="PF05794">
    <property type="entry name" value="Tcp11"/>
    <property type="match status" value="1"/>
</dbReference>
<proteinExistence type="inferred from homology"/>
<reference evidence="3 4" key="1">
    <citation type="submission" date="2024-01" db="EMBL/GenBank/DDBJ databases">
        <title>A draft genome for the cacao thread blight pathogen Marasmiellus scandens.</title>
        <authorList>
            <person name="Baruah I.K."/>
            <person name="Leung J."/>
            <person name="Bukari Y."/>
            <person name="Amoako-Attah I."/>
            <person name="Meinhardt L.W."/>
            <person name="Bailey B.A."/>
            <person name="Cohen S.P."/>
        </authorList>
    </citation>
    <scope>NUCLEOTIDE SEQUENCE [LARGE SCALE GENOMIC DNA]</scope>
    <source>
        <strain evidence="3 4">GH-19</strain>
    </source>
</reference>
<keyword evidence="4" id="KW-1185">Reference proteome</keyword>
<sequence>MDHPPHGLPQKRKADHDDPSTTVPRLLSPTNPKRPRLVLSTTRKHPRPPPIARAGSDVEDIGIVPSVAPGPLTGPLLDVKRRHMSAAINEEFPVDLNAALTLVPSMCPHISRQTLKELDLEVILRNPQLRHDLLFDYGLQFRPTYSRRKRQFADSYWSAVTREIETGCTCFSFDRRGSPLPTPACICNRIPHPPVSPIVCPTPHAVTIRMPSRIRPLLTEFLEVLLLVIQPLQSIYAMYVNPDSFRSQMAEHSTQAKYIRSIFDPALIEQELRHDAFDLSSLLRVIGATLKGHCAPMRDQAVEAMVTAAEACKPGGQASKADAVGAFRACLDILELMKLDIANHQVQSVRMNIARSSGQYELSAFKTASTGCSPITQEWLLQSLSTLQSKDSRIPHPLYLPGDINFRSLLRNRQIYLAALKGLTDIIFNPPLVRPAVVVGSDGSSKRSSSVVICSLADYPETLYLDRARLRNLTRDLGDIVVTYMFILLFRQLLYSSDCSDSPSSPLGVKVDLMDVMKLKSEIQAIGVSRLGSGFSQSEKSEPTKDTAKWTALKDDIVVHVARRAQEKRATSNTSTLSSSSSSLGSIPNERLMNVAKRWALENINLTSPLCQVIYDRLHTVVFNGVVAQSYPGRGHTVGQLFFSAIESNAAPRQGGFTFPIRLDSPTFHTSSRQGLSSGMEPLIDEIQALTDRVSRLALIHLNTYLPLYEAECFLKR</sequence>